<evidence type="ECO:0000313" key="2">
    <source>
        <dbReference type="Proteomes" id="UP000284403"/>
    </source>
</evidence>
<comment type="caution">
    <text evidence="1">The sequence shown here is derived from an EMBL/GenBank/DDBJ whole genome shotgun (WGS) entry which is preliminary data.</text>
</comment>
<dbReference type="EMBL" id="MKKU01000647">
    <property type="protein sequence ID" value="RNF05168.1"/>
    <property type="molecule type" value="Genomic_DNA"/>
</dbReference>
<organism evidence="1 2">
    <name type="scientific">Trypanosoma conorhini</name>
    <dbReference type="NCBI Taxonomy" id="83891"/>
    <lineage>
        <taxon>Eukaryota</taxon>
        <taxon>Discoba</taxon>
        <taxon>Euglenozoa</taxon>
        <taxon>Kinetoplastea</taxon>
        <taxon>Metakinetoplastina</taxon>
        <taxon>Trypanosomatida</taxon>
        <taxon>Trypanosomatidae</taxon>
        <taxon>Trypanosoma</taxon>
    </lineage>
</organism>
<protein>
    <submittedName>
        <fullName evidence="1">Methyltransferase type 12</fullName>
    </submittedName>
</protein>
<dbReference type="GeneID" id="40321440"/>
<dbReference type="AlphaFoldDB" id="A0A422NI57"/>
<name>A0A422NI57_9TRYP</name>
<evidence type="ECO:0000313" key="1">
    <source>
        <dbReference type="EMBL" id="RNF05168.1"/>
    </source>
</evidence>
<gene>
    <name evidence="1" type="ORF">Tco025E_07829</name>
</gene>
<accession>A0A422NI57</accession>
<keyword evidence="2" id="KW-1185">Reference proteome</keyword>
<reference evidence="1 2" key="1">
    <citation type="journal article" date="2018" name="BMC Genomics">
        <title>Genomic comparison of Trypanosoma conorhini and Trypanosoma rangeli to Trypanosoma cruzi strains of high and low virulence.</title>
        <authorList>
            <person name="Bradwell K.R."/>
            <person name="Koparde V.N."/>
            <person name="Matveyev A.V."/>
            <person name="Serrano M.G."/>
            <person name="Alves J.M."/>
            <person name="Parikh H."/>
            <person name="Huang B."/>
            <person name="Lee V."/>
            <person name="Espinosa-Alvarez O."/>
            <person name="Ortiz P.A."/>
            <person name="Costa-Martins A.G."/>
            <person name="Teixeira M.M."/>
            <person name="Buck G.A."/>
        </authorList>
    </citation>
    <scope>NUCLEOTIDE SEQUENCE [LARGE SCALE GENOMIC DNA]</scope>
    <source>
        <strain evidence="1 2">025E</strain>
    </source>
</reference>
<sequence length="138" mass="15181">MRADADAPLPCLAQDMHFLLHWLLHSCWGMDVVRQCLDNDAFGSSKEALNPSETRLILFLAAVGVIPGAAKHLSHVLHRRSWFAVSAKRRGLGSTHDGQMHLSSGGLVASDVNRVRLRRLTEAFLGFEVPCCCFAVSE</sequence>
<dbReference type="Proteomes" id="UP000284403">
    <property type="component" value="Unassembled WGS sequence"/>
</dbReference>
<dbReference type="GO" id="GO:0008168">
    <property type="term" value="F:methyltransferase activity"/>
    <property type="evidence" value="ECO:0007669"/>
    <property type="project" value="UniProtKB-KW"/>
</dbReference>
<dbReference type="GO" id="GO:0032259">
    <property type="term" value="P:methylation"/>
    <property type="evidence" value="ECO:0007669"/>
    <property type="project" value="UniProtKB-KW"/>
</dbReference>
<dbReference type="OrthoDB" id="10459730at2759"/>
<keyword evidence="1" id="KW-0489">Methyltransferase</keyword>
<proteinExistence type="predicted"/>
<dbReference type="RefSeq" id="XP_029225195.1">
    <property type="nucleotide sequence ID" value="XM_029374688.1"/>
</dbReference>
<keyword evidence="1" id="KW-0808">Transferase</keyword>